<dbReference type="PANTHER" id="PTHR43537">
    <property type="entry name" value="TRANSCRIPTIONAL REGULATOR, GNTR FAMILY"/>
    <property type="match status" value="1"/>
</dbReference>
<dbReference type="Gene3D" id="1.20.120.530">
    <property type="entry name" value="GntR ligand-binding domain-like"/>
    <property type="match status" value="1"/>
</dbReference>
<evidence type="ECO:0000259" key="4">
    <source>
        <dbReference type="PROSITE" id="PS50949"/>
    </source>
</evidence>
<dbReference type="Gene3D" id="1.10.10.10">
    <property type="entry name" value="Winged helix-like DNA-binding domain superfamily/Winged helix DNA-binding domain"/>
    <property type="match status" value="1"/>
</dbReference>
<accession>A0ABV7VMM1</accession>
<gene>
    <name evidence="5" type="ORF">ACFOOQ_22570</name>
</gene>
<proteinExistence type="predicted"/>
<dbReference type="CDD" id="cd07377">
    <property type="entry name" value="WHTH_GntR"/>
    <property type="match status" value="1"/>
</dbReference>
<keyword evidence="2" id="KW-0238">DNA-binding</keyword>
<name>A0ABV7VMM1_9PROT</name>
<evidence type="ECO:0000256" key="2">
    <source>
        <dbReference type="ARBA" id="ARBA00023125"/>
    </source>
</evidence>
<dbReference type="InterPro" id="IPR011711">
    <property type="entry name" value="GntR_C"/>
</dbReference>
<keyword evidence="3" id="KW-0804">Transcription</keyword>
<dbReference type="SMART" id="SM00895">
    <property type="entry name" value="FCD"/>
    <property type="match status" value="1"/>
</dbReference>
<comment type="caution">
    <text evidence="5">The sequence shown here is derived from an EMBL/GenBank/DDBJ whole genome shotgun (WGS) entry which is preliminary data.</text>
</comment>
<dbReference type="RefSeq" id="WP_379729977.1">
    <property type="nucleotide sequence ID" value="NZ_JBHRYJ010000008.1"/>
</dbReference>
<dbReference type="PROSITE" id="PS50949">
    <property type="entry name" value="HTH_GNTR"/>
    <property type="match status" value="1"/>
</dbReference>
<dbReference type="SMART" id="SM00345">
    <property type="entry name" value="HTH_GNTR"/>
    <property type="match status" value="1"/>
</dbReference>
<dbReference type="PANTHER" id="PTHR43537:SF49">
    <property type="entry name" value="TRANSCRIPTIONAL REGULATORY PROTEIN"/>
    <property type="match status" value="1"/>
</dbReference>
<dbReference type="InterPro" id="IPR008920">
    <property type="entry name" value="TF_FadR/GntR_C"/>
</dbReference>
<reference evidence="6" key="1">
    <citation type="journal article" date="2019" name="Int. J. Syst. Evol. Microbiol.">
        <title>The Global Catalogue of Microorganisms (GCM) 10K type strain sequencing project: providing services to taxonomists for standard genome sequencing and annotation.</title>
        <authorList>
            <consortium name="The Broad Institute Genomics Platform"/>
            <consortium name="The Broad Institute Genome Sequencing Center for Infectious Disease"/>
            <person name="Wu L."/>
            <person name="Ma J."/>
        </authorList>
    </citation>
    <scope>NUCLEOTIDE SEQUENCE [LARGE SCALE GENOMIC DNA]</scope>
    <source>
        <strain evidence="6">KCTC 42182</strain>
    </source>
</reference>
<dbReference type="Proteomes" id="UP001595711">
    <property type="component" value="Unassembled WGS sequence"/>
</dbReference>
<keyword evidence="6" id="KW-1185">Reference proteome</keyword>
<dbReference type="InterPro" id="IPR000524">
    <property type="entry name" value="Tscrpt_reg_HTH_GntR"/>
</dbReference>
<feature type="domain" description="HTH gntR-type" evidence="4">
    <location>
        <begin position="12"/>
        <end position="79"/>
    </location>
</feature>
<evidence type="ECO:0000256" key="3">
    <source>
        <dbReference type="ARBA" id="ARBA00023163"/>
    </source>
</evidence>
<dbReference type="SUPFAM" id="SSF48008">
    <property type="entry name" value="GntR ligand-binding domain-like"/>
    <property type="match status" value="1"/>
</dbReference>
<dbReference type="Pfam" id="PF07729">
    <property type="entry name" value="FCD"/>
    <property type="match status" value="1"/>
</dbReference>
<evidence type="ECO:0000313" key="5">
    <source>
        <dbReference type="EMBL" id="MFC3678347.1"/>
    </source>
</evidence>
<evidence type="ECO:0000256" key="1">
    <source>
        <dbReference type="ARBA" id="ARBA00023015"/>
    </source>
</evidence>
<dbReference type="SUPFAM" id="SSF46785">
    <property type="entry name" value="Winged helix' DNA-binding domain"/>
    <property type="match status" value="1"/>
</dbReference>
<protein>
    <submittedName>
        <fullName evidence="5">GntR family transcriptional regulator</fullName>
    </submittedName>
</protein>
<organism evidence="5 6">
    <name type="scientific">Ferrovibrio xuzhouensis</name>
    <dbReference type="NCBI Taxonomy" id="1576914"/>
    <lineage>
        <taxon>Bacteria</taxon>
        <taxon>Pseudomonadati</taxon>
        <taxon>Pseudomonadota</taxon>
        <taxon>Alphaproteobacteria</taxon>
        <taxon>Rhodospirillales</taxon>
        <taxon>Rhodospirillaceae</taxon>
        <taxon>Ferrovibrio</taxon>
    </lineage>
</organism>
<keyword evidence="1" id="KW-0805">Transcription regulation</keyword>
<dbReference type="InterPro" id="IPR036388">
    <property type="entry name" value="WH-like_DNA-bd_sf"/>
</dbReference>
<dbReference type="InterPro" id="IPR036390">
    <property type="entry name" value="WH_DNA-bd_sf"/>
</dbReference>
<sequence>MIKSTGKKAPRTAQSTDVFQTLRDRIASQELAPGSKLRENDLAAEFKVSRARVREIFSTLEQRGLIERIPNRGAVVMRLEPKQVFEIYDVREVLEGLAVRRATENSPVGSWQAMLDQFGEQAETMIGAGDLETYAALINTFRREIIIRCDSPILSSMLDTLFERTGFLVRRLILVPGRALEGLQEHRAVLTAMNEGRAEDAERLKRSNIRAARECFRRYQKLVL</sequence>
<dbReference type="Pfam" id="PF00392">
    <property type="entry name" value="GntR"/>
    <property type="match status" value="1"/>
</dbReference>
<evidence type="ECO:0000313" key="6">
    <source>
        <dbReference type="Proteomes" id="UP001595711"/>
    </source>
</evidence>
<dbReference type="EMBL" id="JBHRYJ010000008">
    <property type="protein sequence ID" value="MFC3678347.1"/>
    <property type="molecule type" value="Genomic_DNA"/>
</dbReference>